<reference evidence="13" key="1">
    <citation type="submission" date="2016-10" db="EMBL/GenBank/DDBJ databases">
        <authorList>
            <person name="Varghese N."/>
            <person name="Submissions S."/>
        </authorList>
    </citation>
    <scope>NUCLEOTIDE SEQUENCE [LARGE SCALE GENOMIC DNA]</scope>
    <source>
        <strain evidence="13">DSM 11005</strain>
    </source>
</reference>
<name>A0A1G6LTP3_9FIRM</name>
<dbReference type="GO" id="GO:0004015">
    <property type="term" value="F:adenosylmethionine-8-amino-7-oxononanoate transaminase activity"/>
    <property type="evidence" value="ECO:0007669"/>
    <property type="project" value="UniProtKB-UniRule"/>
</dbReference>
<dbReference type="InterPro" id="IPR015421">
    <property type="entry name" value="PyrdxlP-dep_Trfase_major"/>
</dbReference>
<evidence type="ECO:0000256" key="3">
    <source>
        <dbReference type="ARBA" id="ARBA00011738"/>
    </source>
</evidence>
<dbReference type="InterPro" id="IPR049704">
    <property type="entry name" value="Aminotrans_3_PPA_site"/>
</dbReference>
<keyword evidence="13" id="KW-1185">Reference proteome</keyword>
<dbReference type="RefSeq" id="WP_093730359.1">
    <property type="nucleotide sequence ID" value="NZ_FMYW01000008.1"/>
</dbReference>
<comment type="function">
    <text evidence="11">Catalyzes the transfer of the alpha-amino group from S-adenosyl-L-methionine (SAM) to 7-keto-8-aminopelargonic acid (KAPA) to form 7,8-diaminopelargonic acid (DAPA). It is the only aminotransferase known to utilize SAM as an amino donor.</text>
</comment>
<comment type="pathway">
    <text evidence="11">Cofactor biosynthesis; biotin biosynthesis; 7,8-diaminononanoate from 8-amino-7-oxononanoate (SAM route): step 1/1.</text>
</comment>
<dbReference type="GO" id="GO:0005737">
    <property type="term" value="C:cytoplasm"/>
    <property type="evidence" value="ECO:0007669"/>
    <property type="project" value="UniProtKB-SubCell"/>
</dbReference>
<gene>
    <name evidence="11" type="primary">bioA</name>
    <name evidence="12" type="ORF">SAMN04487864_10828</name>
</gene>
<dbReference type="Gene3D" id="3.40.640.10">
    <property type="entry name" value="Type I PLP-dependent aspartate aminotransferase-like (Major domain)"/>
    <property type="match status" value="1"/>
</dbReference>
<evidence type="ECO:0000256" key="7">
    <source>
        <dbReference type="ARBA" id="ARBA00022691"/>
    </source>
</evidence>
<dbReference type="GO" id="GO:0030170">
    <property type="term" value="F:pyridoxal phosphate binding"/>
    <property type="evidence" value="ECO:0007669"/>
    <property type="project" value="UniProtKB-UniRule"/>
</dbReference>
<feature type="binding site" evidence="11">
    <location>
        <position position="253"/>
    </location>
    <ligand>
        <name>pyridoxal 5'-phosphate</name>
        <dbReference type="ChEBI" id="CHEBI:597326"/>
    </ligand>
</feature>
<dbReference type="EC" id="2.6.1.62" evidence="11"/>
<dbReference type="Proteomes" id="UP000198943">
    <property type="component" value="Unassembled WGS sequence"/>
</dbReference>
<feature type="binding site" evidence="11">
    <location>
        <position position="412"/>
    </location>
    <ligand>
        <name>substrate</name>
    </ligand>
</feature>
<feature type="site" description="Participates in the substrate recognition with KAPA and in a stacking interaction with the adenine ring of SAM" evidence="11">
    <location>
        <position position="16"/>
    </location>
</feature>
<evidence type="ECO:0000256" key="2">
    <source>
        <dbReference type="ARBA" id="ARBA00004496"/>
    </source>
</evidence>
<keyword evidence="7 11" id="KW-0949">S-adenosyl-L-methionine</keyword>
<dbReference type="UniPathway" id="UPA00078">
    <property type="reaction ID" value="UER00160"/>
</dbReference>
<evidence type="ECO:0000256" key="5">
    <source>
        <dbReference type="ARBA" id="ARBA00022576"/>
    </source>
</evidence>
<evidence type="ECO:0000256" key="9">
    <source>
        <dbReference type="ARBA" id="ARBA00022898"/>
    </source>
</evidence>
<sequence length="463" mass="52030">MNKWEELDKKYIWHPFTQMKGWLENPQLVIDHGEGVKLYDTEGKEYLDAISSLWVNIHGHRRKEINEAIIAELNKVEHSTLLGLINEPSAELAEKLVEVTPDGLNKVFYSDDGSTAVEAAIKIAFQYWNYAGHPEKKDFINLGDSYHGDTVGAVSVGNVEVFHKAYKPLLFSTHRVSCPSFYHTRMDVHSEKEFLDALLKELEAYLKEHASHTAAMIIEPLCQCAAGMLMQPKGYIKGVRDLTKKYNVLLIVDEVAVGFGRTGLMFACNHENVLPDMMCLSKGISAGYLPLGATLVTDEIYNAFLGEPTEYKTFYHGHSYTGNNLACAAGLASLRIFKEDDVIAGLPPKMEMIRQHFNRINEMEYVGEARQCGMLGGIELMRDKANRIPFDPGLLMAGGICQNARKYGLIIRNIGDVIVFMPPLCSTPAEIDEMLSRLTKSMEEIFDRVRNRNMDAFSDPCAF</sequence>
<dbReference type="InterPro" id="IPR005815">
    <property type="entry name" value="BioA"/>
</dbReference>
<dbReference type="InterPro" id="IPR015424">
    <property type="entry name" value="PyrdxlP-dep_Trfase"/>
</dbReference>
<comment type="cofactor">
    <cofactor evidence="1 11">
        <name>pyridoxal 5'-phosphate</name>
        <dbReference type="ChEBI" id="CHEBI:597326"/>
    </cofactor>
</comment>
<dbReference type="PROSITE" id="PS00600">
    <property type="entry name" value="AA_TRANSFER_CLASS_3"/>
    <property type="match status" value="1"/>
</dbReference>
<organism evidence="12 13">
    <name type="scientific">Succiniclasticum ruminis</name>
    <dbReference type="NCBI Taxonomy" id="40841"/>
    <lineage>
        <taxon>Bacteria</taxon>
        <taxon>Bacillati</taxon>
        <taxon>Bacillota</taxon>
        <taxon>Negativicutes</taxon>
        <taxon>Acidaminococcales</taxon>
        <taxon>Acidaminococcaceae</taxon>
        <taxon>Succiniclasticum</taxon>
    </lineage>
</organism>
<evidence type="ECO:0000256" key="11">
    <source>
        <dbReference type="HAMAP-Rule" id="MF_00834"/>
    </source>
</evidence>
<dbReference type="Pfam" id="PF00202">
    <property type="entry name" value="Aminotran_3"/>
    <property type="match status" value="1"/>
</dbReference>
<keyword evidence="9 11" id="KW-0663">Pyridoxal phosphate</keyword>
<comment type="caution">
    <text evidence="11">Lacks conserved residue(s) required for the propagation of feature annotation.</text>
</comment>
<dbReference type="CDD" id="cd00610">
    <property type="entry name" value="OAT_like"/>
    <property type="match status" value="1"/>
</dbReference>
<comment type="similarity">
    <text evidence="10 11">Belongs to the class-III pyridoxal-phosphate-dependent aminotransferase family. BioA subfamily.</text>
</comment>
<accession>A0A1G6LTP3</accession>
<protein>
    <recommendedName>
        <fullName evidence="11">Adenosylmethionine-8-amino-7-oxononanoate aminotransferase</fullName>
        <ecNumber evidence="11">2.6.1.62</ecNumber>
    </recommendedName>
    <alternativeName>
        <fullName evidence="11">7,8-diamino-pelargonic acid aminotransferase</fullName>
        <shortName evidence="11">DAPA AT</shortName>
        <shortName evidence="11">DAPA aminotransferase</shortName>
    </alternativeName>
    <alternativeName>
        <fullName evidence="11">7,8-diaminononanoate synthase</fullName>
        <shortName evidence="11">DANS</shortName>
    </alternativeName>
    <alternativeName>
        <fullName evidence="11">Diaminopelargonic acid synthase</fullName>
    </alternativeName>
</protein>
<feature type="binding site" evidence="11">
    <location>
        <position position="146"/>
    </location>
    <ligand>
        <name>substrate</name>
    </ligand>
</feature>
<evidence type="ECO:0000256" key="8">
    <source>
        <dbReference type="ARBA" id="ARBA00022756"/>
    </source>
</evidence>
<keyword evidence="5 11" id="KW-0032">Aminotransferase</keyword>
<comment type="catalytic activity">
    <reaction evidence="11">
        <text>(8S)-8-amino-7-oxononanoate + S-adenosyl-L-methionine = S-adenosyl-4-methylsulfanyl-2-oxobutanoate + (7R,8S)-7,8-diammoniononanoate</text>
        <dbReference type="Rhea" id="RHEA:16861"/>
        <dbReference type="ChEBI" id="CHEBI:16490"/>
        <dbReference type="ChEBI" id="CHEBI:59789"/>
        <dbReference type="ChEBI" id="CHEBI:149468"/>
        <dbReference type="ChEBI" id="CHEBI:149469"/>
        <dbReference type="EC" id="2.6.1.62"/>
    </reaction>
</comment>
<feature type="modified residue" description="N6-(pyridoxal phosphate)lysine" evidence="11">
    <location>
        <position position="282"/>
    </location>
</feature>
<evidence type="ECO:0000313" key="13">
    <source>
        <dbReference type="Proteomes" id="UP000198943"/>
    </source>
</evidence>
<dbReference type="EMBL" id="FMYW01000008">
    <property type="protein sequence ID" value="SDC46668.1"/>
    <property type="molecule type" value="Genomic_DNA"/>
</dbReference>
<proteinExistence type="inferred from homology"/>
<keyword evidence="6 11" id="KW-0808">Transferase</keyword>
<dbReference type="InterPro" id="IPR005814">
    <property type="entry name" value="Aminotrans_3"/>
</dbReference>
<evidence type="ECO:0000256" key="1">
    <source>
        <dbReference type="ARBA" id="ARBA00001933"/>
    </source>
</evidence>
<feature type="binding site" evidence="11">
    <location>
        <begin position="318"/>
        <end position="319"/>
    </location>
    <ligand>
        <name>pyridoxal 5'-phosphate</name>
        <dbReference type="ChEBI" id="CHEBI:597326"/>
    </ligand>
</feature>
<dbReference type="AlphaFoldDB" id="A0A1G6LTP3"/>
<comment type="subcellular location">
    <subcellularLocation>
        <location evidence="2 11">Cytoplasm</location>
    </subcellularLocation>
</comment>
<dbReference type="GO" id="GO:0009102">
    <property type="term" value="P:biotin biosynthetic process"/>
    <property type="evidence" value="ECO:0007669"/>
    <property type="project" value="UniProtKB-UniRule"/>
</dbReference>
<dbReference type="PANTHER" id="PTHR42684:SF17">
    <property type="entry name" value="ADENOSYLMETHIONINE-8-AMINO-7-OXONONANOATE AMINOTRANSFERASE"/>
    <property type="match status" value="1"/>
</dbReference>
<dbReference type="InterPro" id="IPR015422">
    <property type="entry name" value="PyrdxlP-dep_Trfase_small"/>
</dbReference>
<dbReference type="PANTHER" id="PTHR42684">
    <property type="entry name" value="ADENOSYLMETHIONINE-8-AMINO-7-OXONONANOATE AMINOTRANSFERASE"/>
    <property type="match status" value="1"/>
</dbReference>
<evidence type="ECO:0000256" key="6">
    <source>
        <dbReference type="ARBA" id="ARBA00022679"/>
    </source>
</evidence>
<dbReference type="Gene3D" id="3.90.1150.10">
    <property type="entry name" value="Aspartate Aminotransferase, domain 1"/>
    <property type="match status" value="1"/>
</dbReference>
<dbReference type="NCBIfam" id="TIGR00508">
    <property type="entry name" value="bioA"/>
    <property type="match status" value="1"/>
</dbReference>
<feature type="binding site" evidence="11">
    <location>
        <position position="282"/>
    </location>
    <ligand>
        <name>substrate</name>
    </ligand>
</feature>
<feature type="binding site" evidence="11">
    <location>
        <position position="317"/>
    </location>
    <ligand>
        <name>substrate</name>
    </ligand>
</feature>
<feature type="binding site" evidence="11">
    <location>
        <begin position="113"/>
        <end position="114"/>
    </location>
    <ligand>
        <name>pyridoxal 5'-phosphate</name>
        <dbReference type="ChEBI" id="CHEBI:597326"/>
    </ligand>
</feature>
<comment type="subunit">
    <text evidence="3 11">Homodimer.</text>
</comment>
<evidence type="ECO:0000256" key="4">
    <source>
        <dbReference type="ARBA" id="ARBA00022490"/>
    </source>
</evidence>
<dbReference type="OrthoDB" id="3034088at2"/>
<dbReference type="FunFam" id="3.40.640.10:FF:000078">
    <property type="entry name" value="Adenosylmethionine-8-amino-7-oxononanoate aminotransferase"/>
    <property type="match status" value="1"/>
</dbReference>
<evidence type="ECO:0000313" key="12">
    <source>
        <dbReference type="EMBL" id="SDC46668.1"/>
    </source>
</evidence>
<keyword evidence="8 11" id="KW-0093">Biotin biosynthesis</keyword>
<keyword evidence="4 11" id="KW-0963">Cytoplasm</keyword>
<dbReference type="HAMAP" id="MF_00834">
    <property type="entry name" value="BioA"/>
    <property type="match status" value="1"/>
</dbReference>
<dbReference type="SUPFAM" id="SSF53383">
    <property type="entry name" value="PLP-dependent transferases"/>
    <property type="match status" value="1"/>
</dbReference>
<evidence type="ECO:0000256" key="10">
    <source>
        <dbReference type="ARBA" id="ARBA00060970"/>
    </source>
</evidence>